<name>A0ABY7MBK0_9BRAD</name>
<accession>A0ABY7MBK0</accession>
<evidence type="ECO:0000313" key="4">
    <source>
        <dbReference type="Proteomes" id="UP001179614"/>
    </source>
</evidence>
<reference evidence="3" key="1">
    <citation type="submission" date="2021-12" db="EMBL/GenBank/DDBJ databases">
        <title>Bradyrhizobium xenonodulans sp. nov.</title>
        <authorList>
            <person name="Claassens R."/>
            <person name="Venter S.N."/>
            <person name="Beukes C.W."/>
            <person name="Stepkowski T."/>
            <person name="Steenkamp E.T."/>
        </authorList>
    </citation>
    <scope>NUCLEOTIDE SEQUENCE</scope>
    <source>
        <strain evidence="3">14AB</strain>
    </source>
</reference>
<organism evidence="3 4">
    <name type="scientific">Bradyrhizobium xenonodulans</name>
    <dbReference type="NCBI Taxonomy" id="2736875"/>
    <lineage>
        <taxon>Bacteria</taxon>
        <taxon>Pseudomonadati</taxon>
        <taxon>Pseudomonadota</taxon>
        <taxon>Alphaproteobacteria</taxon>
        <taxon>Hyphomicrobiales</taxon>
        <taxon>Nitrobacteraceae</taxon>
        <taxon>Bradyrhizobium</taxon>
    </lineage>
</organism>
<feature type="signal peptide" evidence="2">
    <location>
        <begin position="1"/>
        <end position="27"/>
    </location>
</feature>
<keyword evidence="1" id="KW-1133">Transmembrane helix</keyword>
<dbReference type="RefSeq" id="WP_270160411.1">
    <property type="nucleotide sequence ID" value="NZ_CP089391.1"/>
</dbReference>
<keyword evidence="2" id="KW-0732">Signal</keyword>
<feature type="chain" id="PRO_5046880536" description="Holin" evidence="2">
    <location>
        <begin position="28"/>
        <end position="175"/>
    </location>
</feature>
<evidence type="ECO:0000313" key="3">
    <source>
        <dbReference type="EMBL" id="WBL75589.1"/>
    </source>
</evidence>
<evidence type="ECO:0000256" key="1">
    <source>
        <dbReference type="SAM" id="Phobius"/>
    </source>
</evidence>
<protein>
    <recommendedName>
        <fullName evidence="5">Holin</fullName>
    </recommendedName>
</protein>
<keyword evidence="1" id="KW-0812">Transmembrane</keyword>
<sequence length="175" mass="18063">MKRCFRAALSAPVLLAAALFLATPVTAATIDVGQAFTGGLVDAINGAVMAGITALVGWVCVVIRNKFNIDIEAKHREALTAFLNRQASSLVAKGAVKLQGLKVEVGNDALAVAANTALHAIPDALKFFGLTPEALQKRILDLLPQQPAVAQAQAIALDVHNPATPGTPVALSRAA</sequence>
<keyword evidence="4" id="KW-1185">Reference proteome</keyword>
<feature type="transmembrane region" description="Helical" evidence="1">
    <location>
        <begin position="43"/>
        <end position="63"/>
    </location>
</feature>
<dbReference type="Proteomes" id="UP001179614">
    <property type="component" value="Chromosome"/>
</dbReference>
<evidence type="ECO:0000256" key="2">
    <source>
        <dbReference type="SAM" id="SignalP"/>
    </source>
</evidence>
<keyword evidence="1" id="KW-0472">Membrane</keyword>
<evidence type="ECO:0008006" key="5">
    <source>
        <dbReference type="Google" id="ProtNLM"/>
    </source>
</evidence>
<proteinExistence type="predicted"/>
<dbReference type="EMBL" id="CP089391">
    <property type="protein sequence ID" value="WBL75589.1"/>
    <property type="molecule type" value="Genomic_DNA"/>
</dbReference>
<gene>
    <name evidence="3" type="ORF">I3J27_21385</name>
</gene>